<keyword evidence="7" id="KW-0812">Transmembrane</keyword>
<dbReference type="GO" id="GO:0043186">
    <property type="term" value="C:P granule"/>
    <property type="evidence" value="ECO:0007669"/>
    <property type="project" value="UniProtKB-ARBA"/>
</dbReference>
<feature type="zinc finger region" description="C3H1-type" evidence="5">
    <location>
        <begin position="566"/>
        <end position="594"/>
    </location>
</feature>
<evidence type="ECO:0000256" key="5">
    <source>
        <dbReference type="PROSITE-ProRule" id="PRU00723"/>
    </source>
</evidence>
<dbReference type="GO" id="GO:0008270">
    <property type="term" value="F:zinc ion binding"/>
    <property type="evidence" value="ECO:0007669"/>
    <property type="project" value="UniProtKB-KW"/>
</dbReference>
<protein>
    <recommendedName>
        <fullName evidence="8">C3H1-type domain-containing protein</fullName>
    </recommendedName>
</protein>
<evidence type="ECO:0000256" key="3">
    <source>
        <dbReference type="ARBA" id="ARBA00022771"/>
    </source>
</evidence>
<feature type="domain" description="C3H1-type" evidence="8">
    <location>
        <begin position="528"/>
        <end position="556"/>
    </location>
</feature>
<evidence type="ECO:0000256" key="6">
    <source>
        <dbReference type="SAM" id="MobiDB-lite"/>
    </source>
</evidence>
<keyword evidence="1 5" id="KW-0479">Metal-binding</keyword>
<sequence>MPRLGVNLSDAVRLYSQHADGFRIILRSRRYVFSLLIIFSEIKHKSVLLQSYAAAFTQVHGDKIEESQWHSTCGKRDETERGGSLQNVDCAIGDGKGDAHAEASFASSALFALAVQISAVCSRLFSIPQAACAIRVASFRAEDSSKVVQQMFELGMGLGGGRKLFDASLTSSLGGSGDSSSSGSPPNSFDHGGASLDRPSWLFGTIAAFSVVILNPNGVQSAAPFGCVEPHTVRTASICKLAETRDNVPAGEAGSAGSSAAPILIEISRQCSAHYVTSSKKPLISANDPRTRESRRCTSVFARPTFTGLQNVMRSGTQPSESESDGVSTQVSFHSMLFYRVLPSTHARFFCLRDHAAARQQLLLTSRQTVTNFLPIPTSLDDGVLTPHMSLDNYHQSFLKSLYGSNSGGAPGTTPTDALSSLLDPFANVSPIGTFSAGDVMTGEPRNFTIGQLTGVPYKHADRQPIRNTSYSSSNLFSEFSNPLGAPGTPIGSMSPAVGVQSFGASTPSSNTPTNTSGNVPPPKNPKLYKTELCRSWMDHGRCNYGERCQYAHGETEKRPIPRHPKYKTEACQSFHQTGYCPYGPRCHFIHNETELLTNAQSRQPSSQSTPSAAPNQSSLFSNLGSRSQISAVPSSVLQRVYSLPGYGSAGESPAGSSNDSGSESPNGSFSPGLELEDNGPFTVGFMSTPQKTRSQPPTQQAQRYLAYEQAKPMNETQMSSLLGDVIGWSLEDSLSNKWEDATPGRLPDFIFGQYSGGRVAFHNNLRRTESEGRDGYQCNKGQWELRAAESPIISLMNSFRHVDGPYAFSKTFWWSLEKCMVFWLWFVIPFVFFFIFSSIVRIVKFVWLFVCRRRSALQLVEFERMMQNVAGGSFIGTPLSPNEQVLRAVCCCEDRTDGAALQRTTELQRVDPLMPIRFTATGAVLHSPSFALTATTSGITSEFF</sequence>
<dbReference type="AlphaFoldDB" id="A0A8S1HDS0"/>
<feature type="domain" description="C3H1-type" evidence="8">
    <location>
        <begin position="566"/>
        <end position="594"/>
    </location>
</feature>
<feature type="zinc finger region" description="C3H1-type" evidence="5">
    <location>
        <begin position="528"/>
        <end position="556"/>
    </location>
</feature>
<evidence type="ECO:0000259" key="8">
    <source>
        <dbReference type="PROSITE" id="PS50103"/>
    </source>
</evidence>
<dbReference type="SUPFAM" id="SSF90229">
    <property type="entry name" value="CCCH zinc finger"/>
    <property type="match status" value="2"/>
</dbReference>
<feature type="transmembrane region" description="Helical" evidence="7">
    <location>
        <begin position="823"/>
        <end position="851"/>
    </location>
</feature>
<dbReference type="SMART" id="SM00356">
    <property type="entry name" value="ZnF_C3H1"/>
    <property type="match status" value="2"/>
</dbReference>
<feature type="compositionally biased region" description="Polar residues" evidence="6">
    <location>
        <begin position="686"/>
        <end position="702"/>
    </location>
</feature>
<feature type="region of interest" description="Disordered" evidence="6">
    <location>
        <begin position="493"/>
        <end position="526"/>
    </location>
</feature>
<dbReference type="InterPro" id="IPR045877">
    <property type="entry name" value="ZFP36-like"/>
</dbReference>
<dbReference type="InterPro" id="IPR036855">
    <property type="entry name" value="Znf_CCCH_sf"/>
</dbReference>
<gene>
    <name evidence="9" type="ORF">CAUJ_LOCUS9304</name>
</gene>
<evidence type="ECO:0000313" key="10">
    <source>
        <dbReference type="Proteomes" id="UP000835052"/>
    </source>
</evidence>
<feature type="compositionally biased region" description="Polar residues" evidence="6">
    <location>
        <begin position="655"/>
        <end position="670"/>
    </location>
</feature>
<dbReference type="GO" id="GO:0003730">
    <property type="term" value="F:mRNA 3'-UTR binding"/>
    <property type="evidence" value="ECO:0007669"/>
    <property type="project" value="TreeGrafter"/>
</dbReference>
<dbReference type="Proteomes" id="UP000835052">
    <property type="component" value="Unassembled WGS sequence"/>
</dbReference>
<dbReference type="FunFam" id="4.10.1000.10:FF:000002">
    <property type="entry name" value="Zinc finger protein 36, C3H1 type-like 1"/>
    <property type="match status" value="1"/>
</dbReference>
<dbReference type="InterPro" id="IPR000571">
    <property type="entry name" value="Znf_CCCH"/>
</dbReference>
<name>A0A8S1HDS0_9PELO</name>
<dbReference type="FunFam" id="4.10.1000.10:FF:000001">
    <property type="entry name" value="zinc finger CCCH domain-containing protein 15-like"/>
    <property type="match status" value="1"/>
</dbReference>
<feature type="compositionally biased region" description="Low complexity" evidence="6">
    <location>
        <begin position="600"/>
        <end position="619"/>
    </location>
</feature>
<keyword evidence="4 5" id="KW-0862">Zinc</keyword>
<keyword evidence="10" id="KW-1185">Reference proteome</keyword>
<dbReference type="PANTHER" id="PTHR12547:SF185">
    <property type="entry name" value="C3H1-TYPE DOMAIN-CONTAINING PROTEIN"/>
    <property type="match status" value="1"/>
</dbReference>
<keyword evidence="2" id="KW-0677">Repeat</keyword>
<evidence type="ECO:0000313" key="9">
    <source>
        <dbReference type="EMBL" id="CAD6193385.1"/>
    </source>
</evidence>
<comment type="caution">
    <text evidence="9">The sequence shown here is derived from an EMBL/GenBank/DDBJ whole genome shotgun (WGS) entry which is preliminary data.</text>
</comment>
<keyword evidence="7" id="KW-1133">Transmembrane helix</keyword>
<dbReference type="Gene3D" id="4.10.1000.10">
    <property type="entry name" value="Zinc finger, CCCH-type"/>
    <property type="match status" value="2"/>
</dbReference>
<feature type="region of interest" description="Disordered" evidence="6">
    <location>
        <begin position="648"/>
        <end position="702"/>
    </location>
</feature>
<evidence type="ECO:0000256" key="7">
    <source>
        <dbReference type="SAM" id="Phobius"/>
    </source>
</evidence>
<feature type="region of interest" description="Disordered" evidence="6">
    <location>
        <begin position="599"/>
        <end position="622"/>
    </location>
</feature>
<proteinExistence type="predicted"/>
<accession>A0A8S1HDS0</accession>
<dbReference type="PANTHER" id="PTHR12547">
    <property type="entry name" value="CCCH ZINC FINGER/TIS11-RELATED"/>
    <property type="match status" value="1"/>
</dbReference>
<evidence type="ECO:0000256" key="1">
    <source>
        <dbReference type="ARBA" id="ARBA00022723"/>
    </source>
</evidence>
<dbReference type="Pfam" id="PF00642">
    <property type="entry name" value="zf-CCCH"/>
    <property type="match status" value="2"/>
</dbReference>
<keyword evidence="7" id="KW-0472">Membrane</keyword>
<dbReference type="EMBL" id="CAJGYM010000035">
    <property type="protein sequence ID" value="CAD6193385.1"/>
    <property type="molecule type" value="Genomic_DNA"/>
</dbReference>
<feature type="compositionally biased region" description="Low complexity" evidence="6">
    <location>
        <begin position="506"/>
        <end position="519"/>
    </location>
</feature>
<dbReference type="PROSITE" id="PS50103">
    <property type="entry name" value="ZF_C3H1"/>
    <property type="match status" value="2"/>
</dbReference>
<reference evidence="9" key="1">
    <citation type="submission" date="2020-10" db="EMBL/GenBank/DDBJ databases">
        <authorList>
            <person name="Kikuchi T."/>
        </authorList>
    </citation>
    <scope>NUCLEOTIDE SEQUENCE</scope>
    <source>
        <strain evidence="9">NKZ352</strain>
    </source>
</reference>
<evidence type="ECO:0000256" key="4">
    <source>
        <dbReference type="ARBA" id="ARBA00022833"/>
    </source>
</evidence>
<evidence type="ECO:0000256" key="2">
    <source>
        <dbReference type="ARBA" id="ARBA00022737"/>
    </source>
</evidence>
<organism evidence="9 10">
    <name type="scientific">Caenorhabditis auriculariae</name>
    <dbReference type="NCBI Taxonomy" id="2777116"/>
    <lineage>
        <taxon>Eukaryota</taxon>
        <taxon>Metazoa</taxon>
        <taxon>Ecdysozoa</taxon>
        <taxon>Nematoda</taxon>
        <taxon>Chromadorea</taxon>
        <taxon>Rhabditida</taxon>
        <taxon>Rhabditina</taxon>
        <taxon>Rhabditomorpha</taxon>
        <taxon>Rhabditoidea</taxon>
        <taxon>Rhabditidae</taxon>
        <taxon>Peloderinae</taxon>
        <taxon>Caenorhabditis</taxon>
    </lineage>
</organism>
<keyword evidence="3 5" id="KW-0863">Zinc-finger</keyword>
<dbReference type="OrthoDB" id="410307at2759"/>
<dbReference type="GO" id="GO:0005829">
    <property type="term" value="C:cytosol"/>
    <property type="evidence" value="ECO:0007669"/>
    <property type="project" value="TreeGrafter"/>
</dbReference>